<dbReference type="EMBL" id="JBFAKC010000019">
    <property type="protein sequence ID" value="MEV0712177.1"/>
    <property type="molecule type" value="Genomic_DNA"/>
</dbReference>
<reference evidence="2 3" key="1">
    <citation type="submission" date="2024-06" db="EMBL/GenBank/DDBJ databases">
        <title>The Natural Products Discovery Center: Release of the First 8490 Sequenced Strains for Exploring Actinobacteria Biosynthetic Diversity.</title>
        <authorList>
            <person name="Kalkreuter E."/>
            <person name="Kautsar S.A."/>
            <person name="Yang D."/>
            <person name="Bader C.D."/>
            <person name="Teijaro C.N."/>
            <person name="Fluegel L."/>
            <person name="Davis C.M."/>
            <person name="Simpson J.R."/>
            <person name="Lauterbach L."/>
            <person name="Steele A.D."/>
            <person name="Gui C."/>
            <person name="Meng S."/>
            <person name="Li G."/>
            <person name="Viehrig K."/>
            <person name="Ye F."/>
            <person name="Su P."/>
            <person name="Kiefer A.F."/>
            <person name="Nichols A."/>
            <person name="Cepeda A.J."/>
            <person name="Yan W."/>
            <person name="Fan B."/>
            <person name="Jiang Y."/>
            <person name="Adhikari A."/>
            <person name="Zheng C.-J."/>
            <person name="Schuster L."/>
            <person name="Cowan T.M."/>
            <person name="Smanski M.J."/>
            <person name="Chevrette M.G."/>
            <person name="De Carvalho L.P.S."/>
            <person name="Shen B."/>
        </authorList>
    </citation>
    <scope>NUCLEOTIDE SEQUENCE [LARGE SCALE GENOMIC DNA]</scope>
    <source>
        <strain evidence="2 3">NPDC050403</strain>
    </source>
</reference>
<dbReference type="Gene3D" id="3.90.1200.10">
    <property type="match status" value="1"/>
</dbReference>
<organism evidence="2 3">
    <name type="scientific">Nocardia aurea</name>
    <dbReference type="NCBI Taxonomy" id="2144174"/>
    <lineage>
        <taxon>Bacteria</taxon>
        <taxon>Bacillati</taxon>
        <taxon>Actinomycetota</taxon>
        <taxon>Actinomycetes</taxon>
        <taxon>Mycobacteriales</taxon>
        <taxon>Nocardiaceae</taxon>
        <taxon>Nocardia</taxon>
    </lineage>
</organism>
<dbReference type="SUPFAM" id="SSF56112">
    <property type="entry name" value="Protein kinase-like (PK-like)"/>
    <property type="match status" value="1"/>
</dbReference>
<dbReference type="InterPro" id="IPR011009">
    <property type="entry name" value="Kinase-like_dom_sf"/>
</dbReference>
<dbReference type="Pfam" id="PF01636">
    <property type="entry name" value="APH"/>
    <property type="match status" value="1"/>
</dbReference>
<name>A0ABV3G3A8_9NOCA</name>
<evidence type="ECO:0000259" key="1">
    <source>
        <dbReference type="Pfam" id="PF01636"/>
    </source>
</evidence>
<gene>
    <name evidence="2" type="ORF">AB0I48_31915</name>
</gene>
<dbReference type="PANTHER" id="PTHR11012">
    <property type="entry name" value="PROTEIN KINASE-LIKE DOMAIN-CONTAINING"/>
    <property type="match status" value="1"/>
</dbReference>
<proteinExistence type="predicted"/>
<dbReference type="Proteomes" id="UP001551695">
    <property type="component" value="Unassembled WGS sequence"/>
</dbReference>
<feature type="domain" description="Aminoglycoside phosphotransferase" evidence="1">
    <location>
        <begin position="70"/>
        <end position="310"/>
    </location>
</feature>
<keyword evidence="3" id="KW-1185">Reference proteome</keyword>
<sequence>MTPQALVTALGIGMAVKEAIRAGVDRAVPFRATIPIRVAEADERWLGDALGLPPGSITSIRVLDHNSGTASRARIAVKTEADLPTHLFLKMVPRNYLQHVLMNIFRLGTKEILAYRALGDNPPVRVPRCYVAETDGFRRRSILVLEDLSETAEFRTVIDSVTRAEAEAVADAMADLHAGFWGTDRFAGDLLPLARRSATEIRIGDIIRRQFLAQITGHTADLIPEETKRQCRMFYERSGDIDAFWAAQPQTLIHGDPHLGNLFFEGAAPGFLDWQVASAGAGIRDLAYFATASVEPDLLRTIERELVERYTARLRAAGIEVDTERVWTLYRAAVTEFFLAAVCTAEAGERMQPLDVSRVGVERAVAGVLAHDSFTVLTELIDTTKA</sequence>
<protein>
    <submittedName>
        <fullName evidence="2">Phosphotransferase</fullName>
    </submittedName>
</protein>
<dbReference type="PANTHER" id="PTHR11012:SF30">
    <property type="entry name" value="PROTEIN KINASE-LIKE DOMAIN-CONTAINING"/>
    <property type="match status" value="1"/>
</dbReference>
<comment type="caution">
    <text evidence="2">The sequence shown here is derived from an EMBL/GenBank/DDBJ whole genome shotgun (WGS) entry which is preliminary data.</text>
</comment>
<evidence type="ECO:0000313" key="3">
    <source>
        <dbReference type="Proteomes" id="UP001551695"/>
    </source>
</evidence>
<dbReference type="RefSeq" id="WP_357789046.1">
    <property type="nucleotide sequence ID" value="NZ_JBFAKC010000019.1"/>
</dbReference>
<dbReference type="InterPro" id="IPR002575">
    <property type="entry name" value="Aminoglycoside_PTrfase"/>
</dbReference>
<accession>A0ABV3G3A8</accession>
<evidence type="ECO:0000313" key="2">
    <source>
        <dbReference type="EMBL" id="MEV0712177.1"/>
    </source>
</evidence>